<reference evidence="10" key="1">
    <citation type="submission" date="2021-04" db="EMBL/GenBank/DDBJ databases">
        <authorList>
            <person name="Hornung B."/>
        </authorList>
    </citation>
    <scope>NUCLEOTIDE SEQUENCE</scope>
    <source>
        <strain evidence="10">G5G6</strain>
    </source>
</reference>
<dbReference type="Pfam" id="PF02366">
    <property type="entry name" value="PMT"/>
    <property type="match status" value="1"/>
</dbReference>
<gene>
    <name evidence="10" type="ORF">GTOL_10873</name>
</gene>
<dbReference type="GO" id="GO:0009103">
    <property type="term" value="P:lipopolysaccharide biosynthetic process"/>
    <property type="evidence" value="ECO:0007669"/>
    <property type="project" value="UniProtKB-ARBA"/>
</dbReference>
<feature type="transmembrane region" description="Helical" evidence="8">
    <location>
        <begin position="346"/>
        <end position="362"/>
    </location>
</feature>
<sequence length="538" mass="60095">MRPLKLLLLMLLAALILGLGIAAPTGLTGKDEYLLGLRIPLDMMQEHRWWVPFIDGAPRLKKPPFIYWTARASFEVFGPSLAAARGVTIAFSLLLLGCVTWLGKRFTGSLQTGLIAAGILIGMGGIESESRRLMLDVPVAALSAAAFCCYLRWLQPSPLSPLPEEKHHFLAWPWLIASALCLSAALLTKGPIAVVVFGAGLLALLFFREPRELMFGRWWWHGLLAVMALALPLYWFLYVRQHYGVELAAATQDELEARQLLSISADPLIGIITLSLPWSFIAVHALWSRRHEADIRLLGLWLLFTLLPFFLIRTFERYLIGSLAPLALLAAIHLDTHAPPWTRRLGSLLPGLLALALVVLLWRFERGGWWWLVIPLAYFFWAWWRPALGAKHLIASAALLWSIGWGLAFPALEVNAVPQQVLDLSHERQVTLFAGPQPALLPILSRRPLHQTNRLTRADLGRDALIMLRAEDTVSMKAQLQELGANARPLFEYRALTSAGSGIRFAREGATRDDWQLAWDARSAAPLMSTIRVYQVEP</sequence>
<evidence type="ECO:0000313" key="10">
    <source>
        <dbReference type="EMBL" id="CAG4882991.1"/>
    </source>
</evidence>
<evidence type="ECO:0000259" key="9">
    <source>
        <dbReference type="Pfam" id="PF02366"/>
    </source>
</evidence>
<keyword evidence="7 8" id="KW-0472">Membrane</keyword>
<feature type="transmembrane region" description="Helical" evidence="8">
    <location>
        <begin position="268"/>
        <end position="288"/>
    </location>
</feature>
<dbReference type="GO" id="GO:0000030">
    <property type="term" value="F:mannosyltransferase activity"/>
    <property type="evidence" value="ECO:0007669"/>
    <property type="project" value="InterPro"/>
</dbReference>
<evidence type="ECO:0000256" key="8">
    <source>
        <dbReference type="SAM" id="Phobius"/>
    </source>
</evidence>
<dbReference type="InterPro" id="IPR050297">
    <property type="entry name" value="LipidA_mod_glycosyltrf_83"/>
</dbReference>
<dbReference type="Proteomes" id="UP000742786">
    <property type="component" value="Unassembled WGS sequence"/>
</dbReference>
<keyword evidence="5 8" id="KW-0812">Transmembrane</keyword>
<feature type="transmembrane region" description="Helical" evidence="8">
    <location>
        <begin position="133"/>
        <end position="154"/>
    </location>
</feature>
<name>A0A916J2X2_9PROT</name>
<dbReference type="RefSeq" id="WP_220635002.1">
    <property type="nucleotide sequence ID" value="NZ_CAJQUM010000001.1"/>
</dbReference>
<feature type="transmembrane region" description="Helical" evidence="8">
    <location>
        <begin position="82"/>
        <end position="102"/>
    </location>
</feature>
<comment type="caution">
    <text evidence="10">The sequence shown here is derived from an EMBL/GenBank/DDBJ whole genome shotgun (WGS) entry which is preliminary data.</text>
</comment>
<dbReference type="EMBL" id="CAJQUM010000001">
    <property type="protein sequence ID" value="CAG4882991.1"/>
    <property type="molecule type" value="Genomic_DNA"/>
</dbReference>
<feature type="transmembrane region" description="Helical" evidence="8">
    <location>
        <begin position="295"/>
        <end position="312"/>
    </location>
</feature>
<dbReference type="GO" id="GO:0016763">
    <property type="term" value="F:pentosyltransferase activity"/>
    <property type="evidence" value="ECO:0007669"/>
    <property type="project" value="TreeGrafter"/>
</dbReference>
<evidence type="ECO:0000256" key="6">
    <source>
        <dbReference type="ARBA" id="ARBA00022989"/>
    </source>
</evidence>
<evidence type="ECO:0000256" key="2">
    <source>
        <dbReference type="ARBA" id="ARBA00022475"/>
    </source>
</evidence>
<keyword evidence="2" id="KW-1003">Cell membrane</keyword>
<evidence type="ECO:0000256" key="3">
    <source>
        <dbReference type="ARBA" id="ARBA00022676"/>
    </source>
</evidence>
<feature type="domain" description="ArnT-like N-terminal" evidence="9">
    <location>
        <begin position="43"/>
        <end position="240"/>
    </location>
</feature>
<dbReference type="GO" id="GO:0005886">
    <property type="term" value="C:plasma membrane"/>
    <property type="evidence" value="ECO:0007669"/>
    <property type="project" value="UniProtKB-SubCell"/>
</dbReference>
<dbReference type="PANTHER" id="PTHR33908">
    <property type="entry name" value="MANNOSYLTRANSFERASE YKCB-RELATED"/>
    <property type="match status" value="1"/>
</dbReference>
<organism evidence="10 11">
    <name type="scientific">Georgfuchsia toluolica</name>
    <dbReference type="NCBI Taxonomy" id="424218"/>
    <lineage>
        <taxon>Bacteria</taxon>
        <taxon>Pseudomonadati</taxon>
        <taxon>Pseudomonadota</taxon>
        <taxon>Betaproteobacteria</taxon>
        <taxon>Nitrosomonadales</taxon>
        <taxon>Sterolibacteriaceae</taxon>
        <taxon>Georgfuchsia</taxon>
    </lineage>
</organism>
<keyword evidence="11" id="KW-1185">Reference proteome</keyword>
<keyword evidence="4 10" id="KW-0808">Transferase</keyword>
<evidence type="ECO:0000313" key="11">
    <source>
        <dbReference type="Proteomes" id="UP000742786"/>
    </source>
</evidence>
<keyword evidence="3" id="KW-0328">Glycosyltransferase</keyword>
<evidence type="ECO:0000256" key="5">
    <source>
        <dbReference type="ARBA" id="ARBA00022692"/>
    </source>
</evidence>
<feature type="transmembrane region" description="Helical" evidence="8">
    <location>
        <begin position="174"/>
        <end position="207"/>
    </location>
</feature>
<feature type="transmembrane region" description="Helical" evidence="8">
    <location>
        <begin position="368"/>
        <end position="384"/>
    </location>
</feature>
<accession>A0A916J2X2</accession>
<comment type="subcellular location">
    <subcellularLocation>
        <location evidence="1">Cell membrane</location>
        <topology evidence="1">Multi-pass membrane protein</topology>
    </subcellularLocation>
</comment>
<evidence type="ECO:0000256" key="7">
    <source>
        <dbReference type="ARBA" id="ARBA00023136"/>
    </source>
</evidence>
<proteinExistence type="predicted"/>
<dbReference type="GO" id="GO:0006493">
    <property type="term" value="P:protein O-linked glycosylation"/>
    <property type="evidence" value="ECO:0007669"/>
    <property type="project" value="InterPro"/>
</dbReference>
<dbReference type="AlphaFoldDB" id="A0A916J2X2"/>
<protein>
    <submittedName>
        <fullName evidence="10">4-amino-4-deoxy-L-arabinose transferase-like glycosyltransferase</fullName>
    </submittedName>
</protein>
<feature type="transmembrane region" description="Helical" evidence="8">
    <location>
        <begin position="219"/>
        <end position="237"/>
    </location>
</feature>
<keyword evidence="6 8" id="KW-1133">Transmembrane helix</keyword>
<evidence type="ECO:0000256" key="4">
    <source>
        <dbReference type="ARBA" id="ARBA00022679"/>
    </source>
</evidence>
<dbReference type="PANTHER" id="PTHR33908:SF11">
    <property type="entry name" value="MEMBRANE PROTEIN"/>
    <property type="match status" value="1"/>
</dbReference>
<dbReference type="InterPro" id="IPR003342">
    <property type="entry name" value="ArnT-like_N"/>
</dbReference>
<feature type="transmembrane region" description="Helical" evidence="8">
    <location>
        <begin position="318"/>
        <end position="334"/>
    </location>
</feature>
<evidence type="ECO:0000256" key="1">
    <source>
        <dbReference type="ARBA" id="ARBA00004651"/>
    </source>
</evidence>